<proteinExistence type="predicted"/>
<organism evidence="1">
    <name type="scientific">uncultured marine virus</name>
    <dbReference type="NCBI Taxonomy" id="186617"/>
    <lineage>
        <taxon>Viruses</taxon>
        <taxon>environmental samples</taxon>
    </lineage>
</organism>
<protein>
    <submittedName>
        <fullName evidence="1">Uncharacterized protein</fullName>
    </submittedName>
</protein>
<reference evidence="1" key="1">
    <citation type="journal article" date="2015" name="Front. Microbiol.">
        <title>Combining genomic sequencing methods to explore viral diversity and reveal potential virus-host interactions.</title>
        <authorList>
            <person name="Chow C.E."/>
            <person name="Winget D.M."/>
            <person name="White R.A.III."/>
            <person name="Hallam S.J."/>
            <person name="Suttle C.A."/>
        </authorList>
    </citation>
    <scope>NUCLEOTIDE SEQUENCE</scope>
    <source>
        <strain evidence="1">Oxic3_2</strain>
    </source>
</reference>
<name>A0A0F7LAV8_9VIRU</name>
<dbReference type="EMBL" id="KR029608">
    <property type="protein sequence ID" value="AKH48708.1"/>
    <property type="molecule type" value="Genomic_DNA"/>
</dbReference>
<sequence length="65" mass="7631">MEALGCPNLASCRGQYLGLRTMRLPKCPTFVLRDMQRLQLLEQKYLIPVNHQQVSLVHQYLIYQL</sequence>
<accession>A0A0F7LAV8</accession>
<reference evidence="1" key="2">
    <citation type="submission" date="2015-03" db="EMBL/GenBank/DDBJ databases">
        <authorList>
            <person name="Chow C.-E.T."/>
            <person name="Winget D.M."/>
            <person name="White R.A.III."/>
            <person name="Hallam S.J."/>
            <person name="Suttle C.A."/>
        </authorList>
    </citation>
    <scope>NUCLEOTIDE SEQUENCE</scope>
    <source>
        <strain evidence="1">Oxic3_2</strain>
    </source>
</reference>
<evidence type="ECO:0000313" key="1">
    <source>
        <dbReference type="EMBL" id="AKH48708.1"/>
    </source>
</evidence>